<keyword evidence="2" id="KW-0255">Endonuclease</keyword>
<sequence>MKVILIIIGLLFIGLLYCGMNKIKQKEVKRTSKMASPLLITGLVVVLSGCAGSFDENESTDKATEEHVETVEIEKLEEKAPAEDSSKKENKKTETETSSNSATAVEKNSASTGKPASAKKTETSGTTAQVPVKLVKTIDGDTIKVLYNGQEINVRYLLIDTPETSHPRLGKQPFGEEAKERNRQLVNSGALTLEFDIGERIDKYDRLLAYVYVDGKSVQETLLAEGLARVAYVYPPNTRHLTPFEEVQAGAKKKGLGIWSVENYATDSGFNSDVVPVTKPSSSTAKSPTTPSTPSVNVADGQEWFKNCTELRKKYPNGVPEGHAAYQSKMDRDKDGYACEK</sequence>
<evidence type="ECO:0000256" key="3">
    <source>
        <dbReference type="ARBA" id="ARBA00022801"/>
    </source>
</evidence>
<name>A0A511Z4T7_9BACL</name>
<keyword evidence="7" id="KW-1185">Reference proteome</keyword>
<keyword evidence="1" id="KW-0540">Nuclease</keyword>
<dbReference type="EMBL" id="BJYL01000008">
    <property type="protein sequence ID" value="GEN82463.1"/>
    <property type="molecule type" value="Genomic_DNA"/>
</dbReference>
<protein>
    <recommendedName>
        <fullName evidence="5">TNase-like domain-containing protein</fullName>
    </recommendedName>
</protein>
<dbReference type="PANTHER" id="PTHR12302:SF3">
    <property type="entry name" value="SERINE_THREONINE-PROTEIN KINASE 31"/>
    <property type="match status" value="1"/>
</dbReference>
<dbReference type="SMART" id="SM00894">
    <property type="entry name" value="Excalibur"/>
    <property type="match status" value="1"/>
</dbReference>
<evidence type="ECO:0000313" key="6">
    <source>
        <dbReference type="EMBL" id="GEN82463.1"/>
    </source>
</evidence>
<evidence type="ECO:0000256" key="4">
    <source>
        <dbReference type="SAM" id="MobiDB-lite"/>
    </source>
</evidence>
<feature type="compositionally biased region" description="Basic and acidic residues" evidence="4">
    <location>
        <begin position="329"/>
        <end position="341"/>
    </location>
</feature>
<dbReference type="InterPro" id="IPR035437">
    <property type="entry name" value="SNase_OB-fold_sf"/>
</dbReference>
<feature type="region of interest" description="Disordered" evidence="4">
    <location>
        <begin position="73"/>
        <end position="126"/>
    </location>
</feature>
<dbReference type="SUPFAM" id="SSF50199">
    <property type="entry name" value="Staphylococcal nuclease"/>
    <property type="match status" value="1"/>
</dbReference>
<organism evidence="6 7">
    <name type="scientific">Sporosarcina luteola</name>
    <dbReference type="NCBI Taxonomy" id="582850"/>
    <lineage>
        <taxon>Bacteria</taxon>
        <taxon>Bacillati</taxon>
        <taxon>Bacillota</taxon>
        <taxon>Bacilli</taxon>
        <taxon>Bacillales</taxon>
        <taxon>Caryophanaceae</taxon>
        <taxon>Sporosarcina</taxon>
    </lineage>
</organism>
<feature type="domain" description="TNase-like" evidence="5">
    <location>
        <begin position="128"/>
        <end position="261"/>
    </location>
</feature>
<gene>
    <name evidence="6" type="ORF">SLU01_07750</name>
</gene>
<evidence type="ECO:0000313" key="7">
    <source>
        <dbReference type="Proteomes" id="UP000321901"/>
    </source>
</evidence>
<dbReference type="Pfam" id="PF05901">
    <property type="entry name" value="Excalibur"/>
    <property type="match status" value="1"/>
</dbReference>
<dbReference type="InterPro" id="IPR008613">
    <property type="entry name" value="Excalibur_Ca-bd_domain"/>
</dbReference>
<dbReference type="Gene3D" id="2.40.50.90">
    <property type="match status" value="1"/>
</dbReference>
<feature type="compositionally biased region" description="Basic and acidic residues" evidence="4">
    <location>
        <begin position="73"/>
        <end position="95"/>
    </location>
</feature>
<reference evidence="6 7" key="1">
    <citation type="submission" date="2019-07" db="EMBL/GenBank/DDBJ databases">
        <title>Whole genome shotgun sequence of Sporosarcina luteola NBRC 105378.</title>
        <authorList>
            <person name="Hosoyama A."/>
            <person name="Uohara A."/>
            <person name="Ohji S."/>
            <person name="Ichikawa N."/>
        </authorList>
    </citation>
    <scope>NUCLEOTIDE SEQUENCE [LARGE SCALE GENOMIC DNA]</scope>
    <source>
        <strain evidence="6 7">NBRC 105378</strain>
    </source>
</reference>
<proteinExistence type="predicted"/>
<dbReference type="AlphaFoldDB" id="A0A511Z4T7"/>
<evidence type="ECO:0000256" key="1">
    <source>
        <dbReference type="ARBA" id="ARBA00022722"/>
    </source>
</evidence>
<feature type="region of interest" description="Disordered" evidence="4">
    <location>
        <begin position="316"/>
        <end position="341"/>
    </location>
</feature>
<dbReference type="PROSITE" id="PS50830">
    <property type="entry name" value="TNASE_3"/>
    <property type="match status" value="1"/>
</dbReference>
<evidence type="ECO:0000259" key="5">
    <source>
        <dbReference type="PROSITE" id="PS50830"/>
    </source>
</evidence>
<dbReference type="PANTHER" id="PTHR12302">
    <property type="entry name" value="EBNA2 BINDING PROTEIN P100"/>
    <property type="match status" value="1"/>
</dbReference>
<dbReference type="Proteomes" id="UP000321901">
    <property type="component" value="Unassembled WGS sequence"/>
</dbReference>
<dbReference type="InterPro" id="IPR016071">
    <property type="entry name" value="Staphylococal_nuclease_OB-fold"/>
</dbReference>
<dbReference type="GO" id="GO:0004519">
    <property type="term" value="F:endonuclease activity"/>
    <property type="evidence" value="ECO:0007669"/>
    <property type="project" value="UniProtKB-KW"/>
</dbReference>
<keyword evidence="3" id="KW-0378">Hydrolase</keyword>
<evidence type="ECO:0000256" key="2">
    <source>
        <dbReference type="ARBA" id="ARBA00022759"/>
    </source>
</evidence>
<dbReference type="Pfam" id="PF00565">
    <property type="entry name" value="SNase"/>
    <property type="match status" value="1"/>
</dbReference>
<comment type="caution">
    <text evidence="6">The sequence shown here is derived from an EMBL/GenBank/DDBJ whole genome shotgun (WGS) entry which is preliminary data.</text>
</comment>
<dbReference type="SMART" id="SM00318">
    <property type="entry name" value="SNc"/>
    <property type="match status" value="1"/>
</dbReference>
<accession>A0A511Z4T7</accession>
<dbReference type="CDD" id="cd00175">
    <property type="entry name" value="SNc"/>
    <property type="match status" value="1"/>
</dbReference>
<dbReference type="GO" id="GO:0016787">
    <property type="term" value="F:hydrolase activity"/>
    <property type="evidence" value="ECO:0007669"/>
    <property type="project" value="UniProtKB-KW"/>
</dbReference>